<dbReference type="EMBL" id="UINC01015059">
    <property type="protein sequence ID" value="SVA63720.1"/>
    <property type="molecule type" value="Genomic_DNA"/>
</dbReference>
<protein>
    <submittedName>
        <fullName evidence="1">Uncharacterized protein</fullName>
    </submittedName>
</protein>
<dbReference type="InterPro" id="IPR005064">
    <property type="entry name" value="BUG"/>
</dbReference>
<dbReference type="PANTHER" id="PTHR42928:SF5">
    <property type="entry name" value="BLR1237 PROTEIN"/>
    <property type="match status" value="1"/>
</dbReference>
<dbReference type="InterPro" id="IPR042100">
    <property type="entry name" value="Bug_dom1"/>
</dbReference>
<dbReference type="PIRSF" id="PIRSF017082">
    <property type="entry name" value="YflP"/>
    <property type="match status" value="1"/>
</dbReference>
<dbReference type="CDD" id="cd07012">
    <property type="entry name" value="PBP2_Bug_TTT"/>
    <property type="match status" value="1"/>
</dbReference>
<name>A0A381XGH9_9ZZZZ</name>
<dbReference type="Pfam" id="PF03401">
    <property type="entry name" value="TctC"/>
    <property type="match status" value="1"/>
</dbReference>
<sequence length="322" mass="34374">MLKKLTNILLTFAMFIILNVANANEFPDKTITIVCNWSAGGGQDTVSRLIAKFASERAGVPVVVNNVTGAGGSAGVRFASEAKPDGYTIGIIGSSFVARNYSNPNATELDGIDPLAFFGPDPGALSVRSDTGISNLKEYFSKIKKDPGSLLNGNDPPGGSSAIVASLIESTYNVNMSQVPYKGYAATKAALLSGEVQSATLPVAQVSEEHKAGSIKIIGVTSTKRHFKAPDVPTFQEQGFNLVAGDWRALFLPKGVSYSRRLLLENLFVNTMRDPDFKKAAENAGYVVTPMDSVDTKIKIINHDADVYPILLKAGLVSQRKK</sequence>
<gene>
    <name evidence="1" type="ORF">METZ01_LOCUS116574</name>
</gene>
<dbReference type="Gene3D" id="3.40.190.150">
    <property type="entry name" value="Bordetella uptake gene, domain 1"/>
    <property type="match status" value="1"/>
</dbReference>
<proteinExistence type="predicted"/>
<dbReference type="Gene3D" id="3.40.190.10">
    <property type="entry name" value="Periplasmic binding protein-like II"/>
    <property type="match status" value="1"/>
</dbReference>
<dbReference type="AlphaFoldDB" id="A0A381XGH9"/>
<accession>A0A381XGH9</accession>
<reference evidence="1" key="1">
    <citation type="submission" date="2018-05" db="EMBL/GenBank/DDBJ databases">
        <authorList>
            <person name="Lanie J.A."/>
            <person name="Ng W.-L."/>
            <person name="Kazmierczak K.M."/>
            <person name="Andrzejewski T.M."/>
            <person name="Davidsen T.M."/>
            <person name="Wayne K.J."/>
            <person name="Tettelin H."/>
            <person name="Glass J.I."/>
            <person name="Rusch D."/>
            <person name="Podicherti R."/>
            <person name="Tsui H.-C.T."/>
            <person name="Winkler M.E."/>
        </authorList>
    </citation>
    <scope>NUCLEOTIDE SEQUENCE</scope>
</reference>
<evidence type="ECO:0000313" key="1">
    <source>
        <dbReference type="EMBL" id="SVA63720.1"/>
    </source>
</evidence>
<dbReference type="PANTHER" id="PTHR42928">
    <property type="entry name" value="TRICARBOXYLATE-BINDING PROTEIN"/>
    <property type="match status" value="1"/>
</dbReference>
<organism evidence="1">
    <name type="scientific">marine metagenome</name>
    <dbReference type="NCBI Taxonomy" id="408172"/>
    <lineage>
        <taxon>unclassified sequences</taxon>
        <taxon>metagenomes</taxon>
        <taxon>ecological metagenomes</taxon>
    </lineage>
</organism>